<proteinExistence type="predicted"/>
<evidence type="ECO:0000313" key="3">
    <source>
        <dbReference type="Proteomes" id="UP000183015"/>
    </source>
</evidence>
<organism evidence="2 3">
    <name type="scientific">Streptacidiphilus jiangxiensis</name>
    <dbReference type="NCBI Taxonomy" id="235985"/>
    <lineage>
        <taxon>Bacteria</taxon>
        <taxon>Bacillati</taxon>
        <taxon>Actinomycetota</taxon>
        <taxon>Actinomycetes</taxon>
        <taxon>Kitasatosporales</taxon>
        <taxon>Streptomycetaceae</taxon>
        <taxon>Streptacidiphilus</taxon>
    </lineage>
</organism>
<sequence>LSGILFWVLAAISSFFSASEAGSLLGATVRAVWPILAAVLWEIGSLDERRAAAAHRGRPDRRLALVRLLHPAESLSVAMIMAAKQDISQEDATREARISAAAERLYKLGQAQDAAASAGRFSAGWFRFRQRAADRRTQHAFERAGCTEPTNLTAVAARKQMRTHVSRLAGMTFDSPAEFNRRILDKLLTEDALIPTAGRRRTTRTRHYPRRHPGASQQVRASSVDAGMTKRPARDPNEVKLWLVEHAPWDDNGGLTWAINKIAAETGIGNRAATELKNTARQWGAELRTGIPAPEPTADPESEALHAELATAPAPEDDFQDALELANSGRQPVSRPSATSQLLLSGGQLALTPHHFDALDSGLLIPAGAGRRD</sequence>
<feature type="compositionally biased region" description="Basic residues" evidence="1">
    <location>
        <begin position="200"/>
        <end position="213"/>
    </location>
</feature>
<reference evidence="3" key="1">
    <citation type="submission" date="2016-10" db="EMBL/GenBank/DDBJ databases">
        <authorList>
            <person name="Varghese N."/>
        </authorList>
    </citation>
    <scope>NUCLEOTIDE SEQUENCE [LARGE SCALE GENOMIC DNA]</scope>
    <source>
        <strain evidence="3">DSM 45096 / BCRC 16803 / CGMCC 4.1857 / CIP 109030 / JCM 12277 / KCTC 19219 / NBRC 100920 / 33214</strain>
    </source>
</reference>
<evidence type="ECO:0000256" key="1">
    <source>
        <dbReference type="SAM" id="MobiDB-lite"/>
    </source>
</evidence>
<accession>A0A1H8BL11</accession>
<feature type="non-terminal residue" evidence="2">
    <location>
        <position position="1"/>
    </location>
</feature>
<dbReference type="RefSeq" id="WP_075004317.1">
    <property type="nucleotide sequence ID" value="NZ_FOAZ01000068.1"/>
</dbReference>
<name>A0A1H8BL11_STRJI</name>
<dbReference type="AlphaFoldDB" id="A0A1H8BL11"/>
<dbReference type="Proteomes" id="UP000183015">
    <property type="component" value="Unassembled WGS sequence"/>
</dbReference>
<gene>
    <name evidence="2" type="ORF">SAMN05414137_1681</name>
</gene>
<dbReference type="eggNOG" id="ENOG5032ZPZ">
    <property type="taxonomic scope" value="Bacteria"/>
</dbReference>
<evidence type="ECO:0008006" key="4">
    <source>
        <dbReference type="Google" id="ProtNLM"/>
    </source>
</evidence>
<feature type="region of interest" description="Disordered" evidence="1">
    <location>
        <begin position="200"/>
        <end position="233"/>
    </location>
</feature>
<dbReference type="EMBL" id="FOAZ01000068">
    <property type="protein sequence ID" value="SEM82824.1"/>
    <property type="molecule type" value="Genomic_DNA"/>
</dbReference>
<keyword evidence="3" id="KW-1185">Reference proteome</keyword>
<protein>
    <recommendedName>
        <fullName evidence="4">DUF2637 domain-containing protein</fullName>
    </recommendedName>
</protein>
<dbReference type="STRING" id="235985.SAMN05414137_1681"/>
<evidence type="ECO:0000313" key="2">
    <source>
        <dbReference type="EMBL" id="SEM82824.1"/>
    </source>
</evidence>